<evidence type="ECO:0000313" key="6">
    <source>
        <dbReference type="EMBL" id="GID57458.1"/>
    </source>
</evidence>
<feature type="transmembrane region" description="Helical" evidence="5">
    <location>
        <begin position="120"/>
        <end position="141"/>
    </location>
</feature>
<dbReference type="PANTHER" id="PTHR42770">
    <property type="entry name" value="AMINO ACID TRANSPORTER-RELATED"/>
    <property type="match status" value="1"/>
</dbReference>
<organism evidence="6 7">
    <name type="scientific">Actinoplanes couchii</name>
    <dbReference type="NCBI Taxonomy" id="403638"/>
    <lineage>
        <taxon>Bacteria</taxon>
        <taxon>Bacillati</taxon>
        <taxon>Actinomycetota</taxon>
        <taxon>Actinomycetes</taxon>
        <taxon>Micromonosporales</taxon>
        <taxon>Micromonosporaceae</taxon>
        <taxon>Actinoplanes</taxon>
    </lineage>
</organism>
<evidence type="ECO:0000256" key="1">
    <source>
        <dbReference type="ARBA" id="ARBA00004141"/>
    </source>
</evidence>
<feature type="transmembrane region" description="Helical" evidence="5">
    <location>
        <begin position="47"/>
        <end position="70"/>
    </location>
</feature>
<dbReference type="InterPro" id="IPR050367">
    <property type="entry name" value="APC_superfamily"/>
</dbReference>
<evidence type="ECO:0000256" key="5">
    <source>
        <dbReference type="SAM" id="Phobius"/>
    </source>
</evidence>
<keyword evidence="2 5" id="KW-0812">Transmembrane</keyword>
<gene>
    <name evidence="6" type="ORF">Aco03nite_058620</name>
</gene>
<evidence type="ECO:0000313" key="7">
    <source>
        <dbReference type="Proteomes" id="UP000612282"/>
    </source>
</evidence>
<dbReference type="Gene3D" id="1.20.1740.10">
    <property type="entry name" value="Amino acid/polyamine transporter I"/>
    <property type="match status" value="1"/>
</dbReference>
<feature type="transmembrane region" description="Helical" evidence="5">
    <location>
        <begin position="91"/>
        <end position="114"/>
    </location>
</feature>
<comment type="caution">
    <text evidence="6">The sequence shown here is derived from an EMBL/GenBank/DDBJ whole genome shotgun (WGS) entry which is preliminary data.</text>
</comment>
<accession>A0ABQ3XG24</accession>
<feature type="transmembrane region" description="Helical" evidence="5">
    <location>
        <begin position="404"/>
        <end position="426"/>
    </location>
</feature>
<reference evidence="6 7" key="1">
    <citation type="submission" date="2021-01" db="EMBL/GenBank/DDBJ databases">
        <title>Whole genome shotgun sequence of Actinoplanes couchii NBRC 106145.</title>
        <authorList>
            <person name="Komaki H."/>
            <person name="Tamura T."/>
        </authorList>
    </citation>
    <scope>NUCLEOTIDE SEQUENCE [LARGE SCALE GENOMIC DNA]</scope>
    <source>
        <strain evidence="6 7">NBRC 106145</strain>
    </source>
</reference>
<feature type="transmembrane region" description="Helical" evidence="5">
    <location>
        <begin position="229"/>
        <end position="252"/>
    </location>
</feature>
<keyword evidence="4 5" id="KW-0472">Membrane</keyword>
<proteinExistence type="predicted"/>
<comment type="subcellular location">
    <subcellularLocation>
        <location evidence="1">Membrane</location>
        <topology evidence="1">Multi-pass membrane protein</topology>
    </subcellularLocation>
</comment>
<evidence type="ECO:0000256" key="4">
    <source>
        <dbReference type="ARBA" id="ARBA00023136"/>
    </source>
</evidence>
<sequence length="488" mass="49317">MATVAAAMARRTVTAGAAWALGVTTSAPMVVLVGGIVATYAGSEATALPLLFVLVGAVITLLLVGYAAMVRAVPHSAPYYAITARGLGPRAGLAAGFVALLAYNALQISLYGLFGAIMSGITGFGAWWLWAAAAIAVVTVLGTRRIVLSTQIVLGVLILSFAVVALFVVIGFLDPAADGIPVAAFDPAGLSVPGLGLAVALTLAAYTGPEGMAAFIEEEDSAGRRHGAAISRGMMACALSLIAVYTAAAWAMEAATGPAQVAAAAGNDPNLPLTILSDKIHPAVGLLGTVVLVLAILTSVISFHNIINRYAFAMSREQVLPQFLHKTGSGTAADAPVGASRAQNALAAIVVAGFAVAGADPQAVLFGWASTLGAMGLLTLLIVAAIAALRYFARNPDSGEKGLVTTAAPLFGTAFGIAILVTMLLQLDELLGTSSTSLLPYAVPALLIVAALAGAGRATALKRSKPQIFDGISHGVPSVYAVPDRIDL</sequence>
<dbReference type="PANTHER" id="PTHR42770:SF16">
    <property type="entry name" value="AMINO ACID PERMEASE"/>
    <property type="match status" value="1"/>
</dbReference>
<feature type="transmembrane region" description="Helical" evidence="5">
    <location>
        <begin position="283"/>
        <end position="307"/>
    </location>
</feature>
<feature type="transmembrane region" description="Helical" evidence="5">
    <location>
        <begin position="345"/>
        <end position="366"/>
    </location>
</feature>
<dbReference type="RefSeq" id="WP_203800285.1">
    <property type="nucleotide sequence ID" value="NZ_BAAAQE010000034.1"/>
</dbReference>
<dbReference type="PIRSF" id="PIRSF006060">
    <property type="entry name" value="AA_transporter"/>
    <property type="match status" value="1"/>
</dbReference>
<feature type="transmembrane region" description="Helical" evidence="5">
    <location>
        <begin position="188"/>
        <end position="208"/>
    </location>
</feature>
<evidence type="ECO:0000256" key="3">
    <source>
        <dbReference type="ARBA" id="ARBA00022989"/>
    </source>
</evidence>
<dbReference type="EMBL" id="BOMG01000073">
    <property type="protein sequence ID" value="GID57458.1"/>
    <property type="molecule type" value="Genomic_DNA"/>
</dbReference>
<keyword evidence="7" id="KW-1185">Reference proteome</keyword>
<name>A0ABQ3XG24_9ACTN</name>
<feature type="transmembrane region" description="Helical" evidence="5">
    <location>
        <begin position="153"/>
        <end position="173"/>
    </location>
</feature>
<feature type="transmembrane region" description="Helical" evidence="5">
    <location>
        <begin position="18"/>
        <end position="41"/>
    </location>
</feature>
<protein>
    <submittedName>
        <fullName evidence="6">Amino acid permease</fullName>
    </submittedName>
</protein>
<keyword evidence="3 5" id="KW-1133">Transmembrane helix</keyword>
<feature type="transmembrane region" description="Helical" evidence="5">
    <location>
        <begin position="438"/>
        <end position="456"/>
    </location>
</feature>
<dbReference type="Proteomes" id="UP000612282">
    <property type="component" value="Unassembled WGS sequence"/>
</dbReference>
<feature type="transmembrane region" description="Helical" evidence="5">
    <location>
        <begin position="372"/>
        <end position="392"/>
    </location>
</feature>
<evidence type="ECO:0000256" key="2">
    <source>
        <dbReference type="ARBA" id="ARBA00022692"/>
    </source>
</evidence>